<dbReference type="EMBL" id="KV919124">
    <property type="protein sequence ID" value="OSX71576.1"/>
    <property type="molecule type" value="Genomic_DNA"/>
</dbReference>
<evidence type="ECO:0000313" key="3">
    <source>
        <dbReference type="Proteomes" id="UP000218209"/>
    </source>
</evidence>
<feature type="region of interest" description="Disordered" evidence="1">
    <location>
        <begin position="128"/>
        <end position="155"/>
    </location>
</feature>
<organism evidence="2 3">
    <name type="scientific">Porphyra umbilicalis</name>
    <name type="common">Purple laver</name>
    <name type="synonym">Red alga</name>
    <dbReference type="NCBI Taxonomy" id="2786"/>
    <lineage>
        <taxon>Eukaryota</taxon>
        <taxon>Rhodophyta</taxon>
        <taxon>Bangiophyceae</taxon>
        <taxon>Bangiales</taxon>
        <taxon>Bangiaceae</taxon>
        <taxon>Porphyra</taxon>
    </lineage>
</organism>
<dbReference type="Proteomes" id="UP000218209">
    <property type="component" value="Unassembled WGS sequence"/>
</dbReference>
<protein>
    <submittedName>
        <fullName evidence="2">Uncharacterized protein</fullName>
    </submittedName>
</protein>
<evidence type="ECO:0000256" key="1">
    <source>
        <dbReference type="SAM" id="MobiDB-lite"/>
    </source>
</evidence>
<name>A0A1X6NSV2_PORUM</name>
<sequence>MGTGTASWTIWWTSASCRRRPRRTARGLSSCSAASSRPTSKAGAASRALWATGGTLPRPCGTRRCRRSCGTSARRPCPSPFRCRPTCRRSAARCCCSKALRCAATRATRWSWPPTRTWHAGWCAPPGTRRGGRRPCCGGTPPAAGPPPPAQGTRG</sequence>
<gene>
    <name evidence="2" type="ORF">BU14_0521s0009</name>
</gene>
<reference evidence="2 3" key="1">
    <citation type="submission" date="2017-03" db="EMBL/GenBank/DDBJ databases">
        <title>WGS assembly of Porphyra umbilicalis.</title>
        <authorList>
            <person name="Brawley S.H."/>
            <person name="Blouin N.A."/>
            <person name="Ficko-Blean E."/>
            <person name="Wheeler G.L."/>
            <person name="Lohr M."/>
            <person name="Goodson H.V."/>
            <person name="Jenkins J.W."/>
            <person name="Blaby-Haas C.E."/>
            <person name="Helliwell K.E."/>
            <person name="Chan C."/>
            <person name="Marriage T."/>
            <person name="Bhattacharya D."/>
            <person name="Klein A.S."/>
            <person name="Badis Y."/>
            <person name="Brodie J."/>
            <person name="Cao Y."/>
            <person name="Collen J."/>
            <person name="Dittami S.M."/>
            <person name="Gachon C.M."/>
            <person name="Green B.R."/>
            <person name="Karpowicz S."/>
            <person name="Kim J.W."/>
            <person name="Kudahl U."/>
            <person name="Lin S."/>
            <person name="Michel G."/>
            <person name="Mittag M."/>
            <person name="Olson B.J."/>
            <person name="Pangilinan J."/>
            <person name="Peng Y."/>
            <person name="Qiu H."/>
            <person name="Shu S."/>
            <person name="Singer J.T."/>
            <person name="Smith A.G."/>
            <person name="Sprecher B.N."/>
            <person name="Wagner V."/>
            <person name="Wang W."/>
            <person name="Wang Z.-Y."/>
            <person name="Yan J."/>
            <person name="Yarish C."/>
            <person name="Zoeuner-Riek S."/>
            <person name="Zhuang Y."/>
            <person name="Zou Y."/>
            <person name="Lindquist E.A."/>
            <person name="Grimwood J."/>
            <person name="Barry K."/>
            <person name="Rokhsar D.S."/>
            <person name="Schmutz J."/>
            <person name="Stiller J.W."/>
            <person name="Grossman A.R."/>
            <person name="Prochnik S.E."/>
        </authorList>
    </citation>
    <scope>NUCLEOTIDE SEQUENCE [LARGE SCALE GENOMIC DNA]</scope>
    <source>
        <strain evidence="2">4086291</strain>
    </source>
</reference>
<dbReference type="AlphaFoldDB" id="A0A1X6NSV2"/>
<keyword evidence="3" id="KW-1185">Reference proteome</keyword>
<accession>A0A1X6NSV2</accession>
<feature type="compositionally biased region" description="Pro residues" evidence="1">
    <location>
        <begin position="143"/>
        <end position="155"/>
    </location>
</feature>
<evidence type="ECO:0000313" key="2">
    <source>
        <dbReference type="EMBL" id="OSX71576.1"/>
    </source>
</evidence>
<proteinExistence type="predicted"/>